<dbReference type="SUPFAM" id="SSF49503">
    <property type="entry name" value="Cupredoxins"/>
    <property type="match status" value="1"/>
</dbReference>
<feature type="compositionally biased region" description="Gly residues" evidence="1">
    <location>
        <begin position="160"/>
        <end position="186"/>
    </location>
</feature>
<feature type="region of interest" description="Disordered" evidence="1">
    <location>
        <begin position="160"/>
        <end position="192"/>
    </location>
</feature>
<proteinExistence type="predicted"/>
<sequence length="219" mass="21980">MQFATLVLAALASVASAQRVTVVRVAQNGSLTYTPNDIRVNVGEMVQFQFAAGNHTVTQSTFDQPCQPIAMHSNVTGFHSGFVPAAASAAQNQMSIFTINVTNTNPMWIYCAQGRHCENGMVMVINAPTAPGTNRTLANYRALAAQANTVVPGGGLAPGGGNGQTGGIPGAIPGAGGAGGQPGGNPGTDANNNPVTAGASVLAPATYMLLAAAGFAALL</sequence>
<dbReference type="EMBL" id="MU865977">
    <property type="protein sequence ID" value="KAK4444423.1"/>
    <property type="molecule type" value="Genomic_DNA"/>
</dbReference>
<reference evidence="3" key="2">
    <citation type="submission" date="2023-05" db="EMBL/GenBank/DDBJ databases">
        <authorList>
            <consortium name="Lawrence Berkeley National Laboratory"/>
            <person name="Steindorff A."/>
            <person name="Hensen N."/>
            <person name="Bonometti L."/>
            <person name="Westerberg I."/>
            <person name="Brannstrom I.O."/>
            <person name="Guillou S."/>
            <person name="Cros-Aarteil S."/>
            <person name="Calhoun S."/>
            <person name="Haridas S."/>
            <person name="Kuo A."/>
            <person name="Mondo S."/>
            <person name="Pangilinan J."/>
            <person name="Riley R."/>
            <person name="Labutti K."/>
            <person name="Andreopoulos B."/>
            <person name="Lipzen A."/>
            <person name="Chen C."/>
            <person name="Yanf M."/>
            <person name="Daum C."/>
            <person name="Ng V."/>
            <person name="Clum A."/>
            <person name="Ohm R."/>
            <person name="Martin F."/>
            <person name="Silar P."/>
            <person name="Natvig D."/>
            <person name="Lalanne C."/>
            <person name="Gautier V."/>
            <person name="Ament-Velasquez S.L."/>
            <person name="Kruys A."/>
            <person name="Hutchinson M.I."/>
            <person name="Powell A.J."/>
            <person name="Barry K."/>
            <person name="Miller A.N."/>
            <person name="Grigoriev I.V."/>
            <person name="Debuchy R."/>
            <person name="Gladieux P."/>
            <person name="Thoren M.H."/>
            <person name="Johannesson H."/>
        </authorList>
    </citation>
    <scope>NUCLEOTIDE SEQUENCE</scope>
    <source>
        <strain evidence="3">PSN243</strain>
    </source>
</reference>
<dbReference type="AlphaFoldDB" id="A0AAV9G8I8"/>
<comment type="caution">
    <text evidence="3">The sequence shown here is derived from an EMBL/GenBank/DDBJ whole genome shotgun (WGS) entry which is preliminary data.</text>
</comment>
<dbReference type="Gene3D" id="2.60.40.420">
    <property type="entry name" value="Cupredoxins - blue copper proteins"/>
    <property type="match status" value="1"/>
</dbReference>
<gene>
    <name evidence="3" type="ORF">QBC34DRAFT_184182</name>
</gene>
<keyword evidence="4" id="KW-1185">Reference proteome</keyword>
<dbReference type="PANTHER" id="PTHR34883:SF17">
    <property type="entry name" value="CUPREDOXIN"/>
    <property type="match status" value="1"/>
</dbReference>
<accession>A0AAV9G8I8</accession>
<evidence type="ECO:0000313" key="3">
    <source>
        <dbReference type="EMBL" id="KAK4444423.1"/>
    </source>
</evidence>
<name>A0AAV9G8I8_9PEZI</name>
<evidence type="ECO:0000313" key="4">
    <source>
        <dbReference type="Proteomes" id="UP001321760"/>
    </source>
</evidence>
<dbReference type="Proteomes" id="UP001321760">
    <property type="component" value="Unassembled WGS sequence"/>
</dbReference>
<organism evidence="3 4">
    <name type="scientific">Podospora aff. communis PSN243</name>
    <dbReference type="NCBI Taxonomy" id="3040156"/>
    <lineage>
        <taxon>Eukaryota</taxon>
        <taxon>Fungi</taxon>
        <taxon>Dikarya</taxon>
        <taxon>Ascomycota</taxon>
        <taxon>Pezizomycotina</taxon>
        <taxon>Sordariomycetes</taxon>
        <taxon>Sordariomycetidae</taxon>
        <taxon>Sordariales</taxon>
        <taxon>Podosporaceae</taxon>
        <taxon>Podospora</taxon>
    </lineage>
</organism>
<protein>
    <submittedName>
        <fullName evidence="3">Cupredoxin</fullName>
    </submittedName>
</protein>
<dbReference type="InterPro" id="IPR052953">
    <property type="entry name" value="Ser-rich/MCO-related"/>
</dbReference>
<reference evidence="3" key="1">
    <citation type="journal article" date="2023" name="Mol. Phylogenet. Evol.">
        <title>Genome-scale phylogeny and comparative genomics of the fungal order Sordariales.</title>
        <authorList>
            <person name="Hensen N."/>
            <person name="Bonometti L."/>
            <person name="Westerberg I."/>
            <person name="Brannstrom I.O."/>
            <person name="Guillou S."/>
            <person name="Cros-Aarteil S."/>
            <person name="Calhoun S."/>
            <person name="Haridas S."/>
            <person name="Kuo A."/>
            <person name="Mondo S."/>
            <person name="Pangilinan J."/>
            <person name="Riley R."/>
            <person name="LaButti K."/>
            <person name="Andreopoulos B."/>
            <person name="Lipzen A."/>
            <person name="Chen C."/>
            <person name="Yan M."/>
            <person name="Daum C."/>
            <person name="Ng V."/>
            <person name="Clum A."/>
            <person name="Steindorff A."/>
            <person name="Ohm R.A."/>
            <person name="Martin F."/>
            <person name="Silar P."/>
            <person name="Natvig D.O."/>
            <person name="Lalanne C."/>
            <person name="Gautier V."/>
            <person name="Ament-Velasquez S.L."/>
            <person name="Kruys A."/>
            <person name="Hutchinson M.I."/>
            <person name="Powell A.J."/>
            <person name="Barry K."/>
            <person name="Miller A.N."/>
            <person name="Grigoriev I.V."/>
            <person name="Debuchy R."/>
            <person name="Gladieux P."/>
            <person name="Hiltunen Thoren M."/>
            <person name="Johannesson H."/>
        </authorList>
    </citation>
    <scope>NUCLEOTIDE SEQUENCE</scope>
    <source>
        <strain evidence="3">PSN243</strain>
    </source>
</reference>
<dbReference type="PANTHER" id="PTHR34883">
    <property type="entry name" value="SERINE-RICH PROTEIN, PUTATIVE-RELATED-RELATED"/>
    <property type="match status" value="1"/>
</dbReference>
<evidence type="ECO:0000256" key="2">
    <source>
        <dbReference type="SAM" id="SignalP"/>
    </source>
</evidence>
<keyword evidence="2" id="KW-0732">Signal</keyword>
<feature type="chain" id="PRO_5043518996" evidence="2">
    <location>
        <begin position="18"/>
        <end position="219"/>
    </location>
</feature>
<dbReference type="CDD" id="cd00920">
    <property type="entry name" value="Cupredoxin"/>
    <property type="match status" value="1"/>
</dbReference>
<dbReference type="InterPro" id="IPR008972">
    <property type="entry name" value="Cupredoxin"/>
</dbReference>
<feature type="signal peptide" evidence="2">
    <location>
        <begin position="1"/>
        <end position="17"/>
    </location>
</feature>
<evidence type="ECO:0000256" key="1">
    <source>
        <dbReference type="SAM" id="MobiDB-lite"/>
    </source>
</evidence>